<keyword evidence="9" id="KW-0812">Transmembrane</keyword>
<organism evidence="11 12">
    <name type="scientific">Rhodotorula paludigena</name>
    <dbReference type="NCBI Taxonomy" id="86838"/>
    <lineage>
        <taxon>Eukaryota</taxon>
        <taxon>Fungi</taxon>
        <taxon>Dikarya</taxon>
        <taxon>Basidiomycota</taxon>
        <taxon>Pucciniomycotina</taxon>
        <taxon>Microbotryomycetes</taxon>
        <taxon>Sporidiobolales</taxon>
        <taxon>Sporidiobolaceae</taxon>
        <taxon>Rhodotorula</taxon>
    </lineage>
</organism>
<feature type="compositionally biased region" description="Pro residues" evidence="8">
    <location>
        <begin position="362"/>
        <end position="371"/>
    </location>
</feature>
<dbReference type="GO" id="GO:0016579">
    <property type="term" value="P:protein deubiquitination"/>
    <property type="evidence" value="ECO:0007669"/>
    <property type="project" value="InterPro"/>
</dbReference>
<proteinExistence type="inferred from homology"/>
<dbReference type="PANTHER" id="PTHR24006:SF888">
    <property type="entry name" value="UBIQUITIN CARBOXYL-TERMINAL HYDROLASE 30"/>
    <property type="match status" value="1"/>
</dbReference>
<keyword evidence="4" id="KW-0645">Protease</keyword>
<dbReference type="Gene3D" id="3.90.70.10">
    <property type="entry name" value="Cysteine proteinases"/>
    <property type="match status" value="1"/>
</dbReference>
<dbReference type="AlphaFoldDB" id="A0AAV5GEW4"/>
<keyword evidence="9" id="KW-0472">Membrane</keyword>
<dbReference type="SUPFAM" id="SSF54001">
    <property type="entry name" value="Cysteine proteinases"/>
    <property type="match status" value="1"/>
</dbReference>
<dbReference type="EC" id="3.4.19.12" evidence="3"/>
<gene>
    <name evidence="11" type="ORF">Rhopal_000844-T1</name>
</gene>
<comment type="similarity">
    <text evidence="2">Belongs to the peptidase C19 family.</text>
</comment>
<comment type="caution">
    <text evidence="11">The sequence shown here is derived from an EMBL/GenBank/DDBJ whole genome shotgun (WGS) entry which is preliminary data.</text>
</comment>
<evidence type="ECO:0000256" key="6">
    <source>
        <dbReference type="ARBA" id="ARBA00022801"/>
    </source>
</evidence>
<dbReference type="InterPro" id="IPR050164">
    <property type="entry name" value="Peptidase_C19"/>
</dbReference>
<reference evidence="11 12" key="1">
    <citation type="submission" date="2021-12" db="EMBL/GenBank/DDBJ databases">
        <title>High titer production of polyol ester of fatty acids by Rhodotorula paludigena BS15 towards product separation-free biomass refinery.</title>
        <authorList>
            <person name="Mano J."/>
            <person name="Ono H."/>
            <person name="Tanaka T."/>
            <person name="Naito K."/>
            <person name="Sushida H."/>
            <person name="Ike M."/>
            <person name="Tokuyasu K."/>
            <person name="Kitaoka M."/>
        </authorList>
    </citation>
    <scope>NUCLEOTIDE SEQUENCE [LARGE SCALE GENOMIC DNA]</scope>
    <source>
        <strain evidence="11 12">BS15</strain>
    </source>
</reference>
<dbReference type="GO" id="GO:0006508">
    <property type="term" value="P:proteolysis"/>
    <property type="evidence" value="ECO:0007669"/>
    <property type="project" value="UniProtKB-KW"/>
</dbReference>
<evidence type="ECO:0000256" key="9">
    <source>
        <dbReference type="SAM" id="Phobius"/>
    </source>
</evidence>
<dbReference type="PROSITE" id="PS50235">
    <property type="entry name" value="USP_3"/>
    <property type="match status" value="1"/>
</dbReference>
<comment type="catalytic activity">
    <reaction evidence="1">
        <text>Thiol-dependent hydrolysis of ester, thioester, amide, peptide and isopeptide bonds formed by the C-terminal Gly of ubiquitin (a 76-residue protein attached to proteins as an intracellular targeting signal).</text>
        <dbReference type="EC" id="3.4.19.12"/>
    </reaction>
</comment>
<keyword evidence="5" id="KW-0833">Ubl conjugation pathway</keyword>
<feature type="region of interest" description="Disordered" evidence="8">
    <location>
        <begin position="94"/>
        <end position="123"/>
    </location>
</feature>
<accession>A0AAV5GEW4</accession>
<evidence type="ECO:0000313" key="12">
    <source>
        <dbReference type="Proteomes" id="UP001342314"/>
    </source>
</evidence>
<keyword evidence="12" id="KW-1185">Reference proteome</keyword>
<dbReference type="Proteomes" id="UP001342314">
    <property type="component" value="Unassembled WGS sequence"/>
</dbReference>
<keyword evidence="9" id="KW-1133">Transmembrane helix</keyword>
<feature type="transmembrane region" description="Helical" evidence="9">
    <location>
        <begin position="20"/>
        <end position="44"/>
    </location>
</feature>
<feature type="domain" description="USP" evidence="10">
    <location>
        <begin position="127"/>
        <end position="577"/>
    </location>
</feature>
<evidence type="ECO:0000259" key="10">
    <source>
        <dbReference type="PROSITE" id="PS50235"/>
    </source>
</evidence>
<evidence type="ECO:0000313" key="11">
    <source>
        <dbReference type="EMBL" id="GJN87889.1"/>
    </source>
</evidence>
<sequence length="641" mass="68870">MSYSLHSQNSTYDPVDLQPLFSAVATVVLVAVSLAFASSHLLGLDPLFAPLDSLRQLGEMATLGISSLLGKGSLGKVDWVASDGWSSSESEGLANLAGAGGSSKVTRRYKDTKPGKDRSEGGGQYFPGLLNAAGNLCFLNATLQSMASLPSLLTYLDQLVSTSLELAVPVPVTATLLDTLEALNTPSTSTPAPLRPVELASALANSSPSRHRLLASSDQQDAHELWGMIRDAVEEEAGKLVAAQEREAAQGAGLAEAVMLKAGLSIAVGKRRPRKAVTDPWFWLKSQRIKCMRCGYVRDTRHEGEEILMLQVPLVASCSLYDLLAEYTKADLITEYDCRRCAMHATLARVEEQRDRLALVAPPAPASPASPPSGRNPYEFPPETAAGNGKVKTMTTSRKERRRKAQKIVDRVKAAVEAADWETSLGDDIKLEKGNSPAAKMVRFARPPDVLLVHVNRSTHYSHSGPIKNSCQVTFPEYLNVAPFCDGAQPMSDAPGSSQAQPRDIFRLASLVVHYGSHSFGHYVAFRRRPDLPSSSHDADALAALPEWYRISDETVSPSSIHEVLRANPFLLFYERMPDERAADPGGGLAALDALVNGATARVVESWRTVRGPASAPQAASGGDEKRVEEQDDAQPAVGAA</sequence>
<dbReference type="InterPro" id="IPR038765">
    <property type="entry name" value="Papain-like_cys_pep_sf"/>
</dbReference>
<feature type="compositionally biased region" description="Low complexity" evidence="8">
    <location>
        <begin position="612"/>
        <end position="622"/>
    </location>
</feature>
<keyword evidence="6" id="KW-0378">Hydrolase</keyword>
<name>A0AAV5GEW4_9BASI</name>
<dbReference type="InterPro" id="IPR028889">
    <property type="entry name" value="USP"/>
</dbReference>
<dbReference type="PROSITE" id="PS00973">
    <property type="entry name" value="USP_2"/>
    <property type="match status" value="1"/>
</dbReference>
<feature type="region of interest" description="Disordered" evidence="8">
    <location>
        <begin position="608"/>
        <end position="641"/>
    </location>
</feature>
<keyword evidence="7" id="KW-0788">Thiol protease</keyword>
<evidence type="ECO:0000256" key="7">
    <source>
        <dbReference type="ARBA" id="ARBA00022807"/>
    </source>
</evidence>
<evidence type="ECO:0000256" key="5">
    <source>
        <dbReference type="ARBA" id="ARBA00022786"/>
    </source>
</evidence>
<evidence type="ECO:0000256" key="2">
    <source>
        <dbReference type="ARBA" id="ARBA00009085"/>
    </source>
</evidence>
<dbReference type="GO" id="GO:0005634">
    <property type="term" value="C:nucleus"/>
    <property type="evidence" value="ECO:0007669"/>
    <property type="project" value="TreeGrafter"/>
</dbReference>
<evidence type="ECO:0000256" key="1">
    <source>
        <dbReference type="ARBA" id="ARBA00000707"/>
    </source>
</evidence>
<dbReference type="Pfam" id="PF00443">
    <property type="entry name" value="UCH"/>
    <property type="match status" value="1"/>
</dbReference>
<dbReference type="InterPro" id="IPR018200">
    <property type="entry name" value="USP_CS"/>
</dbReference>
<feature type="compositionally biased region" description="Basic and acidic residues" evidence="8">
    <location>
        <begin position="108"/>
        <end position="120"/>
    </location>
</feature>
<evidence type="ECO:0000256" key="8">
    <source>
        <dbReference type="SAM" id="MobiDB-lite"/>
    </source>
</evidence>
<evidence type="ECO:0000256" key="3">
    <source>
        <dbReference type="ARBA" id="ARBA00012759"/>
    </source>
</evidence>
<dbReference type="GO" id="GO:0004843">
    <property type="term" value="F:cysteine-type deubiquitinase activity"/>
    <property type="evidence" value="ECO:0007669"/>
    <property type="project" value="UniProtKB-EC"/>
</dbReference>
<feature type="region of interest" description="Disordered" evidence="8">
    <location>
        <begin position="362"/>
        <end position="406"/>
    </location>
</feature>
<evidence type="ECO:0000256" key="4">
    <source>
        <dbReference type="ARBA" id="ARBA00022670"/>
    </source>
</evidence>
<dbReference type="InterPro" id="IPR001394">
    <property type="entry name" value="Peptidase_C19_UCH"/>
</dbReference>
<dbReference type="GO" id="GO:0005829">
    <property type="term" value="C:cytosol"/>
    <property type="evidence" value="ECO:0007669"/>
    <property type="project" value="TreeGrafter"/>
</dbReference>
<dbReference type="EMBL" id="BQKY01000002">
    <property type="protein sequence ID" value="GJN87889.1"/>
    <property type="molecule type" value="Genomic_DNA"/>
</dbReference>
<protein>
    <recommendedName>
        <fullName evidence="3">ubiquitinyl hydrolase 1</fullName>
        <ecNumber evidence="3">3.4.19.12</ecNumber>
    </recommendedName>
</protein>
<dbReference type="PANTHER" id="PTHR24006">
    <property type="entry name" value="UBIQUITIN CARBOXYL-TERMINAL HYDROLASE"/>
    <property type="match status" value="1"/>
</dbReference>